<evidence type="ECO:0000256" key="1">
    <source>
        <dbReference type="ARBA" id="ARBA00001148"/>
    </source>
</evidence>
<protein>
    <recommendedName>
        <fullName evidence="3">trans-L-3-hydroxyproline dehydratase</fullName>
        <ecNumber evidence="3">4.2.1.77</ecNumber>
    </recommendedName>
</protein>
<comment type="caution">
    <text evidence="4">The sequence shown here is derived from an EMBL/GenBank/DDBJ whole genome shotgun (WGS) entry which is preliminary data.</text>
</comment>
<gene>
    <name evidence="4" type="ORF">SLS55_004650</name>
</gene>
<proteinExistence type="inferred from homology"/>
<organism evidence="4 5">
    <name type="scientific">Diplodia seriata</name>
    <dbReference type="NCBI Taxonomy" id="420778"/>
    <lineage>
        <taxon>Eukaryota</taxon>
        <taxon>Fungi</taxon>
        <taxon>Dikarya</taxon>
        <taxon>Ascomycota</taxon>
        <taxon>Pezizomycotina</taxon>
        <taxon>Dothideomycetes</taxon>
        <taxon>Dothideomycetes incertae sedis</taxon>
        <taxon>Botryosphaeriales</taxon>
        <taxon>Botryosphaeriaceae</taxon>
        <taxon>Diplodia</taxon>
    </lineage>
</organism>
<dbReference type="PANTHER" id="PTHR33442">
    <property type="entry name" value="TRANS-3-HYDROXY-L-PROLINE DEHYDRATASE"/>
    <property type="match status" value="1"/>
</dbReference>
<dbReference type="Gene3D" id="3.10.310.10">
    <property type="entry name" value="Diaminopimelate Epimerase, Chain A, domain 1"/>
    <property type="match status" value="1"/>
</dbReference>
<evidence type="ECO:0000256" key="2">
    <source>
        <dbReference type="ARBA" id="ARBA00007529"/>
    </source>
</evidence>
<evidence type="ECO:0000313" key="5">
    <source>
        <dbReference type="Proteomes" id="UP001430584"/>
    </source>
</evidence>
<keyword evidence="5" id="KW-1185">Reference proteome</keyword>
<dbReference type="Proteomes" id="UP001430584">
    <property type="component" value="Unassembled WGS sequence"/>
</dbReference>
<accession>A0ABR3CJZ4</accession>
<dbReference type="Pfam" id="PF05544">
    <property type="entry name" value="Pro_racemase"/>
    <property type="match status" value="1"/>
</dbReference>
<dbReference type="SUPFAM" id="SSF54506">
    <property type="entry name" value="Diaminopimelate epimerase-like"/>
    <property type="match status" value="1"/>
</dbReference>
<dbReference type="EMBL" id="JAJVCZ030000004">
    <property type="protein sequence ID" value="KAL0260958.1"/>
    <property type="molecule type" value="Genomic_DNA"/>
</dbReference>
<dbReference type="PANTHER" id="PTHR33442:SF1">
    <property type="entry name" value="TRANS-3-HYDROXY-L-PROLINE DEHYDRATASE"/>
    <property type="match status" value="1"/>
</dbReference>
<comment type="similarity">
    <text evidence="2">Belongs to the proline racemase family.</text>
</comment>
<evidence type="ECO:0000256" key="3">
    <source>
        <dbReference type="ARBA" id="ARBA00013105"/>
    </source>
</evidence>
<dbReference type="InterPro" id="IPR008794">
    <property type="entry name" value="Pro_racemase_fam"/>
</dbReference>
<sequence>MTEPVTRFNLNTAAGLIVITADYEGSQCKAVSFDNLPFFAHALDYKMEVPGLGTVSVHIVWGGMHYVLDDASSAGLVINNECGTDLIRVG</sequence>
<dbReference type="RefSeq" id="XP_066633987.1">
    <property type="nucleotide sequence ID" value="XM_066776106.1"/>
</dbReference>
<comment type="catalytic activity">
    <reaction evidence="1">
        <text>trans-3-hydroxy-L-proline = 1-pyrroline-2-carboxylate + H2O</text>
        <dbReference type="Rhea" id="RHEA:10320"/>
        <dbReference type="ChEBI" id="CHEBI:15377"/>
        <dbReference type="ChEBI" id="CHEBI:39785"/>
        <dbReference type="ChEBI" id="CHEBI:57938"/>
        <dbReference type="EC" id="4.2.1.77"/>
    </reaction>
</comment>
<name>A0ABR3CJZ4_9PEZI</name>
<dbReference type="GeneID" id="92008735"/>
<evidence type="ECO:0000313" key="4">
    <source>
        <dbReference type="EMBL" id="KAL0260958.1"/>
    </source>
</evidence>
<dbReference type="EC" id="4.2.1.77" evidence="3"/>
<reference evidence="4 5" key="1">
    <citation type="submission" date="2024-02" db="EMBL/GenBank/DDBJ databases">
        <title>De novo assembly and annotation of 12 fungi associated with fruit tree decline syndrome in Ontario, Canada.</title>
        <authorList>
            <person name="Sulman M."/>
            <person name="Ellouze W."/>
            <person name="Ilyukhin E."/>
        </authorList>
    </citation>
    <scope>NUCLEOTIDE SEQUENCE [LARGE SCALE GENOMIC DNA]</scope>
    <source>
        <strain evidence="4 5">FDS-637</strain>
    </source>
</reference>